<accession>A0AAE3ME14</accession>
<keyword evidence="2" id="KW-1185">Reference proteome</keyword>
<reference evidence="1" key="1">
    <citation type="submission" date="2022-10" db="EMBL/GenBank/DDBJ databases">
        <authorList>
            <person name="Yu W.X."/>
        </authorList>
    </citation>
    <scope>NUCLEOTIDE SEQUENCE</scope>
    <source>
        <strain evidence="1">D04</strain>
    </source>
</reference>
<name>A0AAE3ME14_9BACT</name>
<evidence type="ECO:0000313" key="2">
    <source>
        <dbReference type="Proteomes" id="UP001207408"/>
    </source>
</evidence>
<dbReference type="InterPro" id="IPR016776">
    <property type="entry name" value="ApeP-like_dehydratase"/>
</dbReference>
<dbReference type="AlphaFoldDB" id="A0AAE3ME14"/>
<dbReference type="EMBL" id="JAPDPI010000019">
    <property type="protein sequence ID" value="MCW3806044.1"/>
    <property type="molecule type" value="Genomic_DNA"/>
</dbReference>
<evidence type="ECO:0000313" key="1">
    <source>
        <dbReference type="EMBL" id="MCW3806044.1"/>
    </source>
</evidence>
<evidence type="ECO:0008006" key="3">
    <source>
        <dbReference type="Google" id="ProtNLM"/>
    </source>
</evidence>
<protein>
    <recommendedName>
        <fullName evidence="3">3-hydroxymyristoyl/3-hydroxydecanoyl-(Acyl carrier protein) dehydratase</fullName>
    </recommendedName>
</protein>
<dbReference type="RefSeq" id="WP_301199416.1">
    <property type="nucleotide sequence ID" value="NZ_JAPDPI010000019.1"/>
</dbReference>
<dbReference type="InterPro" id="IPR029069">
    <property type="entry name" value="HotDog_dom_sf"/>
</dbReference>
<proteinExistence type="predicted"/>
<dbReference type="Pfam" id="PF22817">
    <property type="entry name" value="ApeP-like"/>
    <property type="match status" value="1"/>
</dbReference>
<comment type="caution">
    <text evidence="1">The sequence shown here is derived from an EMBL/GenBank/DDBJ whole genome shotgun (WGS) entry which is preliminary data.</text>
</comment>
<dbReference type="Gene3D" id="3.10.129.10">
    <property type="entry name" value="Hotdog Thioesterase"/>
    <property type="match status" value="1"/>
</dbReference>
<organism evidence="1 2">
    <name type="scientific">Plebeiibacterium marinum</name>
    <dbReference type="NCBI Taxonomy" id="2992111"/>
    <lineage>
        <taxon>Bacteria</taxon>
        <taxon>Pseudomonadati</taxon>
        <taxon>Bacteroidota</taxon>
        <taxon>Bacteroidia</taxon>
        <taxon>Marinilabiliales</taxon>
        <taxon>Marinilabiliaceae</taxon>
        <taxon>Plebeiibacterium</taxon>
    </lineage>
</organism>
<sequence length="137" mass="15032">MQWSIEELIPQRPPFVFVDKVLDFSETEVRTSFEIKEDATLVFDGRLQEAGLIENIAQTAAALEGCNAKSNDCEVKVGFIGSVKQLEIVKSPEVGEVLETQVKILTNAMGVNVAEGIVKSSDVMVAKCVLNIFLKED</sequence>
<dbReference type="SUPFAM" id="SSF54637">
    <property type="entry name" value="Thioesterase/thiol ester dehydrase-isomerase"/>
    <property type="match status" value="1"/>
</dbReference>
<gene>
    <name evidence="1" type="ORF">OM074_10430</name>
</gene>
<dbReference type="Proteomes" id="UP001207408">
    <property type="component" value="Unassembled WGS sequence"/>
</dbReference>